<feature type="transmembrane region" description="Helical" evidence="1">
    <location>
        <begin position="141"/>
        <end position="165"/>
    </location>
</feature>
<reference evidence="2 3" key="1">
    <citation type="journal article" date="2015" name="Genome Announc.">
        <title>Expanding the biotechnology potential of lactobacilli through comparative genomics of 213 strains and associated genera.</title>
        <authorList>
            <person name="Sun Z."/>
            <person name="Harris H.M."/>
            <person name="McCann A."/>
            <person name="Guo C."/>
            <person name="Argimon S."/>
            <person name="Zhang W."/>
            <person name="Yang X."/>
            <person name="Jeffery I.B."/>
            <person name="Cooney J.C."/>
            <person name="Kagawa T.F."/>
            <person name="Liu W."/>
            <person name="Song Y."/>
            <person name="Salvetti E."/>
            <person name="Wrobel A."/>
            <person name="Rasinkangas P."/>
            <person name="Parkhill J."/>
            <person name="Rea M.C."/>
            <person name="O'Sullivan O."/>
            <person name="Ritari J."/>
            <person name="Douillard F.P."/>
            <person name="Paul Ross R."/>
            <person name="Yang R."/>
            <person name="Briner A.E."/>
            <person name="Felis G.E."/>
            <person name="de Vos W.M."/>
            <person name="Barrangou R."/>
            <person name="Klaenhammer T.R."/>
            <person name="Caufield P.W."/>
            <person name="Cui Y."/>
            <person name="Zhang H."/>
            <person name="O'Toole P.W."/>
        </authorList>
    </citation>
    <scope>NUCLEOTIDE SEQUENCE [LARGE SCALE GENOMIC DNA]</scope>
    <source>
        <strain evidence="2 3">DSM 20623</strain>
    </source>
</reference>
<feature type="transmembrane region" description="Helical" evidence="1">
    <location>
        <begin position="258"/>
        <end position="276"/>
    </location>
</feature>
<comment type="caution">
    <text evidence="2">The sequence shown here is derived from an EMBL/GenBank/DDBJ whole genome shotgun (WGS) entry which is preliminary data.</text>
</comment>
<accession>A0A0R2HXN9</accession>
<feature type="transmembrane region" description="Helical" evidence="1">
    <location>
        <begin position="101"/>
        <end position="121"/>
    </location>
</feature>
<dbReference type="EMBL" id="JQBS01000007">
    <property type="protein sequence ID" value="KRN57457.1"/>
    <property type="molecule type" value="Genomic_DNA"/>
</dbReference>
<dbReference type="eggNOG" id="ENOG5033A5I">
    <property type="taxonomic scope" value="Bacteria"/>
</dbReference>
<evidence type="ECO:0008006" key="4">
    <source>
        <dbReference type="Google" id="ProtNLM"/>
    </source>
</evidence>
<keyword evidence="1" id="KW-1133">Transmembrane helix</keyword>
<name>A0A0R2HXN9_CARDV</name>
<feature type="transmembrane region" description="Helical" evidence="1">
    <location>
        <begin position="177"/>
        <end position="199"/>
    </location>
</feature>
<dbReference type="PATRIC" id="fig|1449336.4.peg.448"/>
<sequence length="339" mass="39224">MDTSSIKSKNYGFIAIVPFFILSAFRDSSIGNDTRSYLMIFERVKFGQIDLKNTNFEIGYIKLNECIAFLFSNSQSIIIITSIMIYTAYYFFIKKFSASPVFSIFLFLTLGYFGNSVNLIRQQLALSIVFLAWNYLRKDKVVVAFILILFASLFHNTALVFLLAIVLKKIKINKISIAIFSIITIVGYIAYIPILNLFLRIFPVYNSYIGSIYMNGEVRLASIMNLLVLSLIFIFGLVFKPSLDSKQFSYKEWNMMTVYIMISISLTVLSLNFNLIARATDYFSIFSILYIPGIISNLKDKKLKLIIGFLVVVVCLVYFFVIQLYRPEWNVIYPYKFYR</sequence>
<dbReference type="Proteomes" id="UP000051658">
    <property type="component" value="Unassembled WGS sequence"/>
</dbReference>
<keyword evidence="1" id="KW-0472">Membrane</keyword>
<organism evidence="2 3">
    <name type="scientific">Carnobacterium divergens DSM 20623</name>
    <dbReference type="NCBI Taxonomy" id="1449336"/>
    <lineage>
        <taxon>Bacteria</taxon>
        <taxon>Bacillati</taxon>
        <taxon>Bacillota</taxon>
        <taxon>Bacilli</taxon>
        <taxon>Lactobacillales</taxon>
        <taxon>Carnobacteriaceae</taxon>
        <taxon>Carnobacterium</taxon>
    </lineage>
</organism>
<dbReference type="InterPro" id="IPR049458">
    <property type="entry name" value="EpsG-like"/>
</dbReference>
<keyword evidence="1" id="KW-0812">Transmembrane</keyword>
<proteinExistence type="predicted"/>
<dbReference type="AlphaFoldDB" id="A0A0R2HXN9"/>
<gene>
    <name evidence="2" type="ORF">IV74_GL000441</name>
</gene>
<feature type="transmembrane region" description="Helical" evidence="1">
    <location>
        <begin position="305"/>
        <end position="325"/>
    </location>
</feature>
<feature type="transmembrane region" description="Helical" evidence="1">
    <location>
        <begin position="67"/>
        <end position="89"/>
    </location>
</feature>
<evidence type="ECO:0000256" key="1">
    <source>
        <dbReference type="SAM" id="Phobius"/>
    </source>
</evidence>
<evidence type="ECO:0000313" key="3">
    <source>
        <dbReference type="Proteomes" id="UP000051658"/>
    </source>
</evidence>
<protein>
    <recommendedName>
        <fullName evidence="4">EpsG family protein</fullName>
    </recommendedName>
</protein>
<keyword evidence="3" id="KW-1185">Reference proteome</keyword>
<evidence type="ECO:0000313" key="2">
    <source>
        <dbReference type="EMBL" id="KRN57457.1"/>
    </source>
</evidence>
<feature type="transmembrane region" description="Helical" evidence="1">
    <location>
        <begin position="219"/>
        <end position="238"/>
    </location>
</feature>
<dbReference type="Pfam" id="PF14897">
    <property type="entry name" value="EpsG"/>
    <property type="match status" value="1"/>
</dbReference>